<reference evidence="15" key="2">
    <citation type="submission" date="2020-09" db="EMBL/GenBank/DDBJ databases">
        <authorList>
            <person name="Sun Q."/>
            <person name="Zhou Y."/>
        </authorList>
    </citation>
    <scope>NUCLEOTIDE SEQUENCE</scope>
    <source>
        <strain evidence="15">CGMCC 1.12426</strain>
    </source>
</reference>
<keyword evidence="11 13" id="KW-0472">Membrane</keyword>
<evidence type="ECO:0000256" key="2">
    <source>
        <dbReference type="ARBA" id="ARBA00004651"/>
    </source>
</evidence>
<dbReference type="Pfam" id="PF01292">
    <property type="entry name" value="Ni_hydr_CYTB"/>
    <property type="match status" value="1"/>
</dbReference>
<evidence type="ECO:0000256" key="6">
    <source>
        <dbReference type="ARBA" id="ARBA00022692"/>
    </source>
</evidence>
<dbReference type="Proteomes" id="UP000605148">
    <property type="component" value="Unassembled WGS sequence"/>
</dbReference>
<evidence type="ECO:0000256" key="13">
    <source>
        <dbReference type="SAM" id="Phobius"/>
    </source>
</evidence>
<dbReference type="GO" id="GO:0022904">
    <property type="term" value="P:respiratory electron transport chain"/>
    <property type="evidence" value="ECO:0007669"/>
    <property type="project" value="InterPro"/>
</dbReference>
<keyword evidence="6 13" id="KW-0812">Transmembrane</keyword>
<protein>
    <submittedName>
        <fullName evidence="15">Cytochrome b561</fullName>
    </submittedName>
</protein>
<evidence type="ECO:0000313" key="15">
    <source>
        <dbReference type="EMBL" id="GGB42230.1"/>
    </source>
</evidence>
<evidence type="ECO:0000256" key="8">
    <source>
        <dbReference type="ARBA" id="ARBA00022982"/>
    </source>
</evidence>
<evidence type="ECO:0000256" key="3">
    <source>
        <dbReference type="ARBA" id="ARBA00022448"/>
    </source>
</evidence>
<keyword evidence="16" id="KW-1185">Reference proteome</keyword>
<dbReference type="GO" id="GO:0009055">
    <property type="term" value="F:electron transfer activity"/>
    <property type="evidence" value="ECO:0007669"/>
    <property type="project" value="InterPro"/>
</dbReference>
<reference evidence="15" key="1">
    <citation type="journal article" date="2014" name="Int. J. Syst. Evol. Microbiol.">
        <title>Complete genome sequence of Corynebacterium casei LMG S-19264T (=DSM 44701T), isolated from a smear-ripened cheese.</title>
        <authorList>
            <consortium name="US DOE Joint Genome Institute (JGI-PGF)"/>
            <person name="Walter F."/>
            <person name="Albersmeier A."/>
            <person name="Kalinowski J."/>
            <person name="Ruckert C."/>
        </authorList>
    </citation>
    <scope>NUCLEOTIDE SEQUENCE</scope>
    <source>
        <strain evidence="15">CGMCC 1.12426</strain>
    </source>
</reference>
<dbReference type="RefSeq" id="WP_150495370.1">
    <property type="nucleotide sequence ID" value="NZ_BMFA01000003.1"/>
</dbReference>
<dbReference type="InterPro" id="IPR052168">
    <property type="entry name" value="Cytochrome_b561_oxidase"/>
</dbReference>
<evidence type="ECO:0000256" key="10">
    <source>
        <dbReference type="ARBA" id="ARBA00023004"/>
    </source>
</evidence>
<evidence type="ECO:0000256" key="11">
    <source>
        <dbReference type="ARBA" id="ARBA00023136"/>
    </source>
</evidence>
<comment type="subcellular location">
    <subcellularLocation>
        <location evidence="2">Cell membrane</location>
        <topology evidence="2">Multi-pass membrane protein</topology>
    </subcellularLocation>
</comment>
<accession>A0A916TG00</accession>
<evidence type="ECO:0000313" key="16">
    <source>
        <dbReference type="Proteomes" id="UP000605148"/>
    </source>
</evidence>
<feature type="transmembrane region" description="Helical" evidence="13">
    <location>
        <begin position="153"/>
        <end position="174"/>
    </location>
</feature>
<dbReference type="AlphaFoldDB" id="A0A916TG00"/>
<proteinExistence type="inferred from homology"/>
<comment type="similarity">
    <text evidence="12">Belongs to the cytochrome b561 family.</text>
</comment>
<dbReference type="SUPFAM" id="SSF81342">
    <property type="entry name" value="Transmembrane di-heme cytochromes"/>
    <property type="match status" value="1"/>
</dbReference>
<keyword evidence="4" id="KW-1003">Cell membrane</keyword>
<evidence type="ECO:0000256" key="1">
    <source>
        <dbReference type="ARBA" id="ARBA00001970"/>
    </source>
</evidence>
<dbReference type="EMBL" id="BMFA01000003">
    <property type="protein sequence ID" value="GGB42230.1"/>
    <property type="molecule type" value="Genomic_DNA"/>
</dbReference>
<evidence type="ECO:0000256" key="5">
    <source>
        <dbReference type="ARBA" id="ARBA00022617"/>
    </source>
</evidence>
<dbReference type="GO" id="GO:0005886">
    <property type="term" value="C:plasma membrane"/>
    <property type="evidence" value="ECO:0007669"/>
    <property type="project" value="UniProtKB-SubCell"/>
</dbReference>
<dbReference type="GO" id="GO:0046872">
    <property type="term" value="F:metal ion binding"/>
    <property type="evidence" value="ECO:0007669"/>
    <property type="project" value="UniProtKB-KW"/>
</dbReference>
<evidence type="ECO:0000256" key="9">
    <source>
        <dbReference type="ARBA" id="ARBA00022989"/>
    </source>
</evidence>
<evidence type="ECO:0000256" key="7">
    <source>
        <dbReference type="ARBA" id="ARBA00022723"/>
    </source>
</evidence>
<keyword evidence="9 13" id="KW-1133">Transmembrane helix</keyword>
<keyword evidence="3" id="KW-0813">Transport</keyword>
<evidence type="ECO:0000259" key="14">
    <source>
        <dbReference type="Pfam" id="PF01292"/>
    </source>
</evidence>
<dbReference type="PANTHER" id="PTHR30529:SF1">
    <property type="entry name" value="CYTOCHROME B561 HOMOLOG 2"/>
    <property type="match status" value="1"/>
</dbReference>
<dbReference type="OrthoDB" id="1247465at2"/>
<name>A0A916TG00_9HYPH</name>
<gene>
    <name evidence="15" type="ORF">GCM10011316_12670</name>
</gene>
<keyword evidence="10" id="KW-0408">Iron</keyword>
<dbReference type="GO" id="GO:0020037">
    <property type="term" value="F:heme binding"/>
    <property type="evidence" value="ECO:0007669"/>
    <property type="project" value="TreeGrafter"/>
</dbReference>
<feature type="transmembrane region" description="Helical" evidence="13">
    <location>
        <begin position="91"/>
        <end position="111"/>
    </location>
</feature>
<keyword evidence="7" id="KW-0479">Metal-binding</keyword>
<feature type="transmembrane region" description="Helical" evidence="13">
    <location>
        <begin position="53"/>
        <end position="71"/>
    </location>
</feature>
<comment type="cofactor">
    <cofactor evidence="1">
        <name>heme b</name>
        <dbReference type="ChEBI" id="CHEBI:60344"/>
    </cofactor>
</comment>
<comment type="caution">
    <text evidence="15">The sequence shown here is derived from an EMBL/GenBank/DDBJ whole genome shotgun (WGS) entry which is preliminary data.</text>
</comment>
<evidence type="ECO:0000256" key="12">
    <source>
        <dbReference type="ARBA" id="ARBA00037975"/>
    </source>
</evidence>
<dbReference type="InterPro" id="IPR016174">
    <property type="entry name" value="Di-haem_cyt_TM"/>
</dbReference>
<keyword evidence="8" id="KW-0249">Electron transport</keyword>
<organism evidence="15 16">
    <name type="scientific">Roseibium aquae</name>
    <dbReference type="NCBI Taxonomy" id="1323746"/>
    <lineage>
        <taxon>Bacteria</taxon>
        <taxon>Pseudomonadati</taxon>
        <taxon>Pseudomonadota</taxon>
        <taxon>Alphaproteobacteria</taxon>
        <taxon>Hyphomicrobiales</taxon>
        <taxon>Stappiaceae</taxon>
        <taxon>Roseibium</taxon>
    </lineage>
</organism>
<evidence type="ECO:0000256" key="4">
    <source>
        <dbReference type="ARBA" id="ARBA00022475"/>
    </source>
</evidence>
<dbReference type="Gene3D" id="1.20.950.20">
    <property type="entry name" value="Transmembrane di-heme cytochromes, Chain C"/>
    <property type="match status" value="1"/>
</dbReference>
<feature type="domain" description="Cytochrome b561 bacterial/Ni-hydrogenase" evidence="14">
    <location>
        <begin position="9"/>
        <end position="186"/>
    </location>
</feature>
<dbReference type="InterPro" id="IPR011577">
    <property type="entry name" value="Cyt_b561_bac/Ni-Hgenase"/>
</dbReference>
<sequence length="194" mass="21651">MLRNTKTGYGRVAILFHWSMALLVLGMLAGGLYMTRLPITDPFTFQVYQLHKSIGFVILTMVVLRLGWRLANPAPQLPGGMKPWERWAAHLGHTGLYAVMILMPLSGWLMVSASPWNIPTVVFNVLNVPHLPVPAFLGSKEEAEGLFKSAHFYLGWLAIALVVTHVGAALKHHFIERDSTLRRMLSTQPARDNA</sequence>
<feature type="transmembrane region" description="Helical" evidence="13">
    <location>
        <begin position="12"/>
        <end position="33"/>
    </location>
</feature>
<dbReference type="PANTHER" id="PTHR30529">
    <property type="entry name" value="CYTOCHROME B561"/>
    <property type="match status" value="1"/>
</dbReference>
<keyword evidence="5" id="KW-0349">Heme</keyword>